<comment type="subunit">
    <text evidence="9">Monomer.</text>
</comment>
<evidence type="ECO:0000256" key="7">
    <source>
        <dbReference type="ARBA" id="ARBA00022759"/>
    </source>
</evidence>
<evidence type="ECO:0000256" key="2">
    <source>
        <dbReference type="ARBA" id="ARBA00004496"/>
    </source>
</evidence>
<keyword evidence="7 9" id="KW-0255">Endonuclease</keyword>
<sequence length="342" mass="39464">MKILEFDDKKGIMKLHVENEDDLWVLHLILKKGDKVIAKTTRDVSMGKESRRVPMIIELEVEHTEFQSFTSRLRIHGKIMDAPERFGIKGAYHTINLDIGDEIVIEKTHWSKFELDKIKRQSEKRIKLLIVLVDFDEYLIALPMTQGIRILSEKSLRTPNKEEESIIEDNAKEVANEILSYVNSLRIEIVLLAGPGPFKEIVSKYLKNIKVYIDSVSSATRAGLNEILRRDIIDQINRDYELSEETKIMEKIMENLAKNTGLVAYGKDEVKKTAEYGAIDKLLVIEDLLSPENEEERIQIEEIMENVENKNGEVLIVPKDSPIYYEVKNLTGLIALLRFRIN</sequence>
<dbReference type="EC" id="3.1.-.-" evidence="9"/>
<reference evidence="11" key="1">
    <citation type="submission" date="2024-03" db="EMBL/GenBank/DDBJ databases">
        <title>Complete genome sequence of Sulfurisphaera javensis strain KD-1.</title>
        <authorList>
            <person name="Sakai H."/>
            <person name="Nur N."/>
            <person name="Suwanto A."/>
            <person name="Kurosawa N."/>
        </authorList>
    </citation>
    <scope>NUCLEOTIDE SEQUENCE</scope>
    <source>
        <strain evidence="11">KD-1</strain>
    </source>
</reference>
<gene>
    <name evidence="9" type="primary">pelA</name>
    <name evidence="11" type="ORF">SJAV_04270</name>
</gene>
<dbReference type="SMART" id="SM01194">
    <property type="entry name" value="eRF1_1"/>
    <property type="match status" value="1"/>
</dbReference>
<feature type="domain" description="eRF1/Pelota-like N-terminal" evidence="10">
    <location>
        <begin position="1"/>
        <end position="123"/>
    </location>
</feature>
<dbReference type="GO" id="GO:0004519">
    <property type="term" value="F:endonuclease activity"/>
    <property type="evidence" value="ECO:0007669"/>
    <property type="project" value="UniProtKB-UniRule"/>
</dbReference>
<dbReference type="KEGG" id="sjv:SJAV_04270"/>
<dbReference type="InterPro" id="IPR058547">
    <property type="entry name" value="Pelota_N"/>
</dbReference>
<dbReference type="GO" id="GO:0005737">
    <property type="term" value="C:cytoplasm"/>
    <property type="evidence" value="ECO:0007669"/>
    <property type="project" value="UniProtKB-SubCell"/>
</dbReference>
<dbReference type="Pfam" id="PF03465">
    <property type="entry name" value="eRF1_3"/>
    <property type="match status" value="1"/>
</dbReference>
<evidence type="ECO:0000256" key="4">
    <source>
        <dbReference type="ARBA" id="ARBA00022490"/>
    </source>
</evidence>
<dbReference type="InterPro" id="IPR023521">
    <property type="entry name" value="Pelota_arc"/>
</dbReference>
<dbReference type="PANTHER" id="PTHR10853">
    <property type="entry name" value="PELOTA"/>
    <property type="match status" value="1"/>
</dbReference>
<dbReference type="GO" id="GO:0071025">
    <property type="term" value="P:RNA surveillance"/>
    <property type="evidence" value="ECO:0007669"/>
    <property type="project" value="InterPro"/>
</dbReference>
<dbReference type="SUPFAM" id="SSF55315">
    <property type="entry name" value="L30e-like"/>
    <property type="match status" value="1"/>
</dbReference>
<dbReference type="RefSeq" id="WP_369610705.1">
    <property type="nucleotide sequence ID" value="NZ_AP031322.1"/>
</dbReference>
<dbReference type="InterPro" id="IPR042226">
    <property type="entry name" value="eFR1_2_sf"/>
</dbReference>
<keyword evidence="4 9" id="KW-0963">Cytoplasm</keyword>
<dbReference type="InterPro" id="IPR004405">
    <property type="entry name" value="TF_pelota"/>
</dbReference>
<comment type="cofactor">
    <cofactor evidence="1 9">
        <name>a divalent metal cation</name>
        <dbReference type="ChEBI" id="CHEBI:60240"/>
    </cofactor>
</comment>
<evidence type="ECO:0000256" key="8">
    <source>
        <dbReference type="ARBA" id="ARBA00022801"/>
    </source>
</evidence>
<evidence type="ECO:0000256" key="1">
    <source>
        <dbReference type="ARBA" id="ARBA00001968"/>
    </source>
</evidence>
<comment type="similarity">
    <text evidence="3 9">Belongs to the eukaryotic release factor 1 family. Pelota subfamily.</text>
</comment>
<dbReference type="Gene3D" id="3.30.420.60">
    <property type="entry name" value="eRF1 domain 2"/>
    <property type="match status" value="1"/>
</dbReference>
<proteinExistence type="inferred from homology"/>
<dbReference type="InterPro" id="IPR029064">
    <property type="entry name" value="Ribosomal_eL30-like_sf"/>
</dbReference>
<name>A0AAT9GNP3_9CREN</name>
<protein>
    <recommendedName>
        <fullName evidence="9">Protein pelota homolog</fullName>
        <ecNumber evidence="9">3.1.-.-</ecNumber>
    </recommendedName>
</protein>
<dbReference type="GO" id="GO:0046872">
    <property type="term" value="F:metal ion binding"/>
    <property type="evidence" value="ECO:0007669"/>
    <property type="project" value="UniProtKB-UniRule"/>
</dbReference>
<dbReference type="PANTHER" id="PTHR10853:SF0">
    <property type="entry name" value="PROTEIN PELOTA HOMOLOG"/>
    <property type="match status" value="1"/>
</dbReference>
<evidence type="ECO:0000256" key="5">
    <source>
        <dbReference type="ARBA" id="ARBA00022722"/>
    </source>
</evidence>
<dbReference type="FunFam" id="2.30.30.870:FF:000002">
    <property type="entry name" value="Protein pelota homolog"/>
    <property type="match status" value="1"/>
</dbReference>
<dbReference type="NCBIfam" id="TIGR00111">
    <property type="entry name" value="pelota"/>
    <property type="match status" value="1"/>
</dbReference>
<evidence type="ECO:0000256" key="3">
    <source>
        <dbReference type="ARBA" id="ARBA00009504"/>
    </source>
</evidence>
<dbReference type="GO" id="GO:0070966">
    <property type="term" value="P:nuclear-transcribed mRNA catabolic process, no-go decay"/>
    <property type="evidence" value="ECO:0007669"/>
    <property type="project" value="InterPro"/>
</dbReference>
<dbReference type="GO" id="GO:0032790">
    <property type="term" value="P:ribosome disassembly"/>
    <property type="evidence" value="ECO:0007669"/>
    <property type="project" value="TreeGrafter"/>
</dbReference>
<evidence type="ECO:0000256" key="9">
    <source>
        <dbReference type="HAMAP-Rule" id="MF_01853"/>
    </source>
</evidence>
<comment type="subcellular location">
    <subcellularLocation>
        <location evidence="2 9">Cytoplasm</location>
    </subcellularLocation>
</comment>
<dbReference type="GO" id="GO:0070481">
    <property type="term" value="P:nuclear-transcribed mRNA catabolic process, non-stop decay"/>
    <property type="evidence" value="ECO:0007669"/>
    <property type="project" value="InterPro"/>
</dbReference>
<evidence type="ECO:0000259" key="10">
    <source>
        <dbReference type="SMART" id="SM01194"/>
    </source>
</evidence>
<keyword evidence="5 9" id="KW-0540">Nuclease</keyword>
<dbReference type="SUPFAM" id="SSF159065">
    <property type="entry name" value="Dom34/Pelota N-terminal domain-like"/>
    <property type="match status" value="1"/>
</dbReference>
<comment type="domain">
    <text evidence="9">The N-terminal domain has the RNA-binding Sm fold. It harbors the endoribonuclease activity.</text>
</comment>
<evidence type="ECO:0000313" key="11">
    <source>
        <dbReference type="EMBL" id="BFH72483.1"/>
    </source>
</evidence>
<comment type="function">
    <text evidence="9">May function in recognizing stalled ribosomes, interact with stem-loop structures in stalled mRNA molecules, and effect endonucleolytic cleavage of the mRNA. May play a role in the release non-functional ribosomes and degradation of damaged mRNAs. Has endoribonuclease activity.</text>
</comment>
<dbReference type="GO" id="GO:0070651">
    <property type="term" value="P:nonfunctional rRNA decay"/>
    <property type="evidence" value="ECO:0007669"/>
    <property type="project" value="TreeGrafter"/>
</dbReference>
<dbReference type="GO" id="GO:0016787">
    <property type="term" value="F:hydrolase activity"/>
    <property type="evidence" value="ECO:0007669"/>
    <property type="project" value="UniProtKB-KW"/>
</dbReference>
<keyword evidence="6 9" id="KW-0479">Metal-binding</keyword>
<dbReference type="SUPFAM" id="SSF53137">
    <property type="entry name" value="Translational machinery components"/>
    <property type="match status" value="1"/>
</dbReference>
<dbReference type="InterPro" id="IPR038069">
    <property type="entry name" value="Pelota/DOM34_N"/>
</dbReference>
<organism evidence="11">
    <name type="scientific">Sulfurisphaera javensis</name>
    <dbReference type="NCBI Taxonomy" id="2049879"/>
    <lineage>
        <taxon>Archaea</taxon>
        <taxon>Thermoproteota</taxon>
        <taxon>Thermoprotei</taxon>
        <taxon>Sulfolobales</taxon>
        <taxon>Sulfolobaceae</taxon>
        <taxon>Sulfurisphaera</taxon>
    </lineage>
</organism>
<accession>A0AAT9GNP3</accession>
<dbReference type="Gene3D" id="3.30.1330.30">
    <property type="match status" value="1"/>
</dbReference>
<keyword evidence="8 9" id="KW-0378">Hydrolase</keyword>
<dbReference type="AlphaFoldDB" id="A0AAT9GNP3"/>
<dbReference type="Gene3D" id="2.30.30.870">
    <property type="entry name" value="Pelota, domain A"/>
    <property type="match status" value="1"/>
</dbReference>
<dbReference type="HAMAP" id="MF_01853">
    <property type="entry name" value="PelO"/>
    <property type="match status" value="1"/>
</dbReference>
<evidence type="ECO:0000256" key="6">
    <source>
        <dbReference type="ARBA" id="ARBA00022723"/>
    </source>
</evidence>
<dbReference type="GeneID" id="92353357"/>
<dbReference type="InterPro" id="IPR005142">
    <property type="entry name" value="eRF1_3"/>
</dbReference>
<dbReference type="Pfam" id="PF26356">
    <property type="entry name" value="Pelota_N"/>
    <property type="match status" value="1"/>
</dbReference>
<dbReference type="EMBL" id="AP031322">
    <property type="protein sequence ID" value="BFH72483.1"/>
    <property type="molecule type" value="Genomic_DNA"/>
</dbReference>
<dbReference type="InterPro" id="IPR005140">
    <property type="entry name" value="eRF1_Pelota-like_N"/>
</dbReference>